<evidence type="ECO:0000259" key="2">
    <source>
        <dbReference type="Pfam" id="PF13843"/>
    </source>
</evidence>
<feature type="compositionally biased region" description="Basic residues" evidence="1">
    <location>
        <begin position="874"/>
        <end position="887"/>
    </location>
</feature>
<feature type="region of interest" description="Disordered" evidence="1">
    <location>
        <begin position="113"/>
        <end position="164"/>
    </location>
</feature>
<evidence type="ECO:0000313" key="4">
    <source>
        <dbReference type="Proteomes" id="UP001190700"/>
    </source>
</evidence>
<accession>A0AAE0GPX3</accession>
<protein>
    <recommendedName>
        <fullName evidence="2">PiggyBac transposable element-derived protein domain-containing protein</fullName>
    </recommendedName>
</protein>
<evidence type="ECO:0000313" key="3">
    <source>
        <dbReference type="EMBL" id="KAK3282250.1"/>
    </source>
</evidence>
<reference evidence="3 4" key="1">
    <citation type="journal article" date="2015" name="Genome Biol. Evol.">
        <title>Comparative Genomics of a Bacterivorous Green Alga Reveals Evolutionary Causalities and Consequences of Phago-Mixotrophic Mode of Nutrition.</title>
        <authorList>
            <person name="Burns J.A."/>
            <person name="Paasch A."/>
            <person name="Narechania A."/>
            <person name="Kim E."/>
        </authorList>
    </citation>
    <scope>NUCLEOTIDE SEQUENCE [LARGE SCALE GENOMIC DNA]</scope>
    <source>
        <strain evidence="3 4">PLY_AMNH</strain>
    </source>
</reference>
<gene>
    <name evidence="3" type="ORF">CYMTET_10005</name>
</gene>
<feature type="domain" description="PiggyBac transposable element-derived protein" evidence="2">
    <location>
        <begin position="211"/>
        <end position="638"/>
    </location>
</feature>
<dbReference type="Pfam" id="PF13843">
    <property type="entry name" value="DDE_Tnp_1_7"/>
    <property type="match status" value="1"/>
</dbReference>
<proteinExistence type="predicted"/>
<dbReference type="EMBL" id="LGRX02003422">
    <property type="protein sequence ID" value="KAK3282250.1"/>
    <property type="molecule type" value="Genomic_DNA"/>
</dbReference>
<comment type="caution">
    <text evidence="3">The sequence shown here is derived from an EMBL/GenBank/DDBJ whole genome shotgun (WGS) entry which is preliminary data.</text>
</comment>
<feature type="compositionally biased region" description="Acidic residues" evidence="1">
    <location>
        <begin position="113"/>
        <end position="152"/>
    </location>
</feature>
<name>A0AAE0GPX3_9CHLO</name>
<dbReference type="PANTHER" id="PTHR46599">
    <property type="entry name" value="PIGGYBAC TRANSPOSABLE ELEMENT-DERIVED PROTEIN 4"/>
    <property type="match status" value="1"/>
</dbReference>
<evidence type="ECO:0000256" key="1">
    <source>
        <dbReference type="SAM" id="MobiDB-lite"/>
    </source>
</evidence>
<keyword evidence="4" id="KW-1185">Reference proteome</keyword>
<feature type="region of interest" description="Disordered" evidence="1">
    <location>
        <begin position="858"/>
        <end position="914"/>
    </location>
</feature>
<dbReference type="AlphaFoldDB" id="A0AAE0GPX3"/>
<dbReference type="PANTHER" id="PTHR46599:SF3">
    <property type="entry name" value="PIGGYBAC TRANSPOSABLE ELEMENT-DERIVED PROTEIN 4"/>
    <property type="match status" value="1"/>
</dbReference>
<sequence>MPSGRQVTARLFYAEALLERVVHVPAGSFNAEWTKPAVRAELNIPEYYVGTVKEYIQGQGPASTDRWKIVYDDGDETGGDLPHVTLSFIKSYVLLPFPEVPGAASCDARVEVDEVDEEDVDGDIDTDDDEEGDLEDEEPAAGEDESAGDMEEHEFTGFGQDPMRFKWSSESDEISQDQRITDGVGVDLKPPKLNWDASELDQPEMDTSVLKYFLLFLPVRLMSMWVAGIQSKGEQKYGAGFLTGKRPLSKGLLLAWLGVWVYMLIHPGLQRHEYWDNIPDTSGIAPAHNLVKLSKLSRHDFDHILEFFCLPTYADSGPFTGADTSAACGTPVGSPSPDHLRFVRRFFDACNERWRKVFTPGTFLCLDESMFKWLGRFRMPGWVKVGRKPDSIGHELKTIACAKSKILFRFELQEGKASDNLKEFVLQFGATTALVLRMLSELRSQGYILIADSWFGSIKTCILLLSWGIYSVLNVKTNHKLFPKKRLLAQLSDKARGEHVCFQTSIKVYPTRPAKTFFAVAHKGPGNMNKKHKKTTGWGTDAIGVPLLLVSSVGTTLPGVNRIYRSHVPDPDTPGMVTITHKSVAQPEVVAFWRCIFHIIDGHNRQRTGCVAMHDVWRTQSWEHRDFGELLMIIIINALNAWLFFDQVGKDLQQQFLSGAKVNPRRNFFILLCTELFNNPYLTAADKYGDVGMATTVSPISAEVTPAAASRSGSNGKSVTPPSHVHVPVTTDGQQNMSGDNVCQLLQSFCVPQPLPTGVQGKCGVPGCLTTMANKKTGQIYQVPFKTSTKCHRCHLKTIPGKEPVPAYVCSPLSGRTCWVQHLAQCAAEGQAHSVRRFPDSAPRRLTETYSDLTDVQQAIRAGTAPQPNESGGKRKRGRPSKATTKKGRIEPALAHEPSAEAQAADILLSLPAP</sequence>
<dbReference type="InterPro" id="IPR029526">
    <property type="entry name" value="PGBD"/>
</dbReference>
<dbReference type="Proteomes" id="UP001190700">
    <property type="component" value="Unassembled WGS sequence"/>
</dbReference>
<organism evidence="3 4">
    <name type="scientific">Cymbomonas tetramitiformis</name>
    <dbReference type="NCBI Taxonomy" id="36881"/>
    <lineage>
        <taxon>Eukaryota</taxon>
        <taxon>Viridiplantae</taxon>
        <taxon>Chlorophyta</taxon>
        <taxon>Pyramimonadophyceae</taxon>
        <taxon>Pyramimonadales</taxon>
        <taxon>Pyramimonadaceae</taxon>
        <taxon>Cymbomonas</taxon>
    </lineage>
</organism>